<dbReference type="Proteomes" id="UP000075714">
    <property type="component" value="Unassembled WGS sequence"/>
</dbReference>
<evidence type="ECO:0000313" key="1">
    <source>
        <dbReference type="EMBL" id="KXZ56444.1"/>
    </source>
</evidence>
<protein>
    <submittedName>
        <fullName evidence="1">Uncharacterized protein</fullName>
    </submittedName>
</protein>
<dbReference type="EMBL" id="LSYV01000002">
    <property type="protein sequence ID" value="KXZ56444.1"/>
    <property type="molecule type" value="Genomic_DNA"/>
</dbReference>
<reference evidence="2" key="1">
    <citation type="journal article" date="2016" name="Nat. Commun.">
        <title>The Gonium pectorale genome demonstrates co-option of cell cycle regulation during the evolution of multicellularity.</title>
        <authorList>
            <person name="Hanschen E.R."/>
            <person name="Marriage T.N."/>
            <person name="Ferris P.J."/>
            <person name="Hamaji T."/>
            <person name="Toyoda A."/>
            <person name="Fujiyama A."/>
            <person name="Neme R."/>
            <person name="Noguchi H."/>
            <person name="Minakuchi Y."/>
            <person name="Suzuki M."/>
            <person name="Kawai-Toyooka H."/>
            <person name="Smith D.R."/>
            <person name="Sparks H."/>
            <person name="Anderson J."/>
            <person name="Bakaric R."/>
            <person name="Luria V."/>
            <person name="Karger A."/>
            <person name="Kirschner M.W."/>
            <person name="Durand P.M."/>
            <person name="Michod R.E."/>
            <person name="Nozaki H."/>
            <person name="Olson B.J."/>
        </authorList>
    </citation>
    <scope>NUCLEOTIDE SEQUENCE [LARGE SCALE GENOMIC DNA]</scope>
    <source>
        <strain evidence="2">NIES-2863</strain>
    </source>
</reference>
<sequence>MKAMLTGIKAGQDNVPHRNFNGMSRMGEHELQLLKAETSENVGQYPPREIFPATLHQIESLSNSNLDALEDFYGIAFEGKSLAVRQAKFKCFIGAC</sequence>
<accession>A0A150H340</accession>
<organism evidence="1 2">
    <name type="scientific">Gonium pectorale</name>
    <name type="common">Green alga</name>
    <dbReference type="NCBI Taxonomy" id="33097"/>
    <lineage>
        <taxon>Eukaryota</taxon>
        <taxon>Viridiplantae</taxon>
        <taxon>Chlorophyta</taxon>
        <taxon>core chlorophytes</taxon>
        <taxon>Chlorophyceae</taxon>
        <taxon>CS clade</taxon>
        <taxon>Chlamydomonadales</taxon>
        <taxon>Volvocaceae</taxon>
        <taxon>Gonium</taxon>
    </lineage>
</organism>
<gene>
    <name evidence="1" type="ORF">GPECTOR_1g398</name>
</gene>
<dbReference type="AlphaFoldDB" id="A0A150H340"/>
<comment type="caution">
    <text evidence="1">The sequence shown here is derived from an EMBL/GenBank/DDBJ whole genome shotgun (WGS) entry which is preliminary data.</text>
</comment>
<proteinExistence type="predicted"/>
<evidence type="ECO:0000313" key="2">
    <source>
        <dbReference type="Proteomes" id="UP000075714"/>
    </source>
</evidence>
<dbReference type="OrthoDB" id="554472at2759"/>
<keyword evidence="2" id="KW-1185">Reference proteome</keyword>
<name>A0A150H340_GONPE</name>